<dbReference type="SUPFAM" id="SSF57903">
    <property type="entry name" value="FYVE/PHD zinc finger"/>
    <property type="match status" value="1"/>
</dbReference>
<dbReference type="Gene3D" id="3.30.40.10">
    <property type="entry name" value="Zinc/RING finger domain, C3HC4 (zinc finger)"/>
    <property type="match status" value="1"/>
</dbReference>
<dbReference type="GO" id="GO:0008270">
    <property type="term" value="F:zinc ion binding"/>
    <property type="evidence" value="ECO:0007669"/>
    <property type="project" value="UniProtKB-KW"/>
</dbReference>
<dbReference type="STRING" id="68775.A0A5C3MCL9"/>
<dbReference type="InterPro" id="IPR011011">
    <property type="entry name" value="Znf_FYVE_PHD"/>
</dbReference>
<evidence type="ECO:0000256" key="2">
    <source>
        <dbReference type="ARBA" id="ARBA00022723"/>
    </source>
</evidence>
<accession>A0A5C3MCL9</accession>
<keyword evidence="2" id="KW-0479">Metal-binding</keyword>
<dbReference type="Proteomes" id="UP000308652">
    <property type="component" value="Unassembled WGS sequence"/>
</dbReference>
<protein>
    <recommendedName>
        <fullName evidence="8">Protein kinase domain-containing protein</fullName>
    </recommendedName>
</protein>
<dbReference type="OrthoDB" id="4062651at2759"/>
<keyword evidence="10" id="KW-1185">Reference proteome</keyword>
<evidence type="ECO:0000256" key="6">
    <source>
        <dbReference type="ARBA" id="ARBA00022833"/>
    </source>
</evidence>
<organism evidence="9 10">
    <name type="scientific">Crucibulum laeve</name>
    <dbReference type="NCBI Taxonomy" id="68775"/>
    <lineage>
        <taxon>Eukaryota</taxon>
        <taxon>Fungi</taxon>
        <taxon>Dikarya</taxon>
        <taxon>Basidiomycota</taxon>
        <taxon>Agaricomycotina</taxon>
        <taxon>Agaricomycetes</taxon>
        <taxon>Agaricomycetidae</taxon>
        <taxon>Agaricales</taxon>
        <taxon>Agaricineae</taxon>
        <taxon>Nidulariaceae</taxon>
        <taxon>Crucibulum</taxon>
    </lineage>
</organism>
<proteinExistence type="predicted"/>
<name>A0A5C3MCL9_9AGAR</name>
<dbReference type="PANTHER" id="PTHR44329">
    <property type="entry name" value="SERINE/THREONINE-PROTEIN KINASE TNNI3K-RELATED"/>
    <property type="match status" value="1"/>
</dbReference>
<dbReference type="InterPro" id="IPR019786">
    <property type="entry name" value="Zinc_finger_PHD-type_CS"/>
</dbReference>
<sequence>MVLNGEGTSASPSATGRQPCICEILVDDSYTDPTITCQTCRRIYHALCCEIEAPPPDFANWKCRGCKKRKKPADKERAKKLQKERTERIQQDQLEIEAINKELDPVLFEGFPGYEDSVRLVRAMFELIHRLYVNTEVKSECKKLANRSLGLLIAHHNNDMEGGERLKETILPLFEKIHEELIKRASWEIVKSRNKEADTMDVMVELLSLVNEQTNMLEVAQKTPVLQFTTLPDDIPQIEDEIQPKSTTFADHNSEQRQYALQHAYLPLIHDSISLGEDSPKTSGYTSQSKYMASTLTAPLELRPAMPPLHKLLEETVHSQANKHSFDTGKIPKAPPAVGEHQINTHYLLEKSLSTRLQSSSQVYKHLSELIGSKGTDSDMAAENLDHLDQQIESVSMIIALARSQQCIELLQCSPYMQLSNPEIRDAIEKDEYFIFQSLADIITLESKRKDILQLQGDAQGFIDLIQMALDRNKLQDAELQRIALRLMMKMCEMYNLLPSSLFIEGVELRERDPIDGGGFADIYRGSYRGKDVALKRIRIFQDRQKIHKNFCREALIWRHLRHPHVLPFIGVDSSTFQPFLCMISPWMQHGTIMKHLEENGSMNISNRLFEVALGLEYLHSQNIVHGDLRGGNILINDEWQACLAGFGLTIVSEVTFTSHTHGSIRWMAPELHYPKLFNLFRSVRTSASDTYSFACVCLEVNFILNFLQ</sequence>
<dbReference type="PROSITE" id="PS50011">
    <property type="entry name" value="PROTEIN_KINASE_DOM"/>
    <property type="match status" value="1"/>
</dbReference>
<dbReference type="AlphaFoldDB" id="A0A5C3MCL9"/>
<evidence type="ECO:0000256" key="3">
    <source>
        <dbReference type="ARBA" id="ARBA00022741"/>
    </source>
</evidence>
<dbReference type="InterPro" id="IPR011009">
    <property type="entry name" value="Kinase-like_dom_sf"/>
</dbReference>
<dbReference type="InterPro" id="IPR000719">
    <property type="entry name" value="Prot_kinase_dom"/>
</dbReference>
<evidence type="ECO:0000256" key="5">
    <source>
        <dbReference type="ARBA" id="ARBA00022777"/>
    </source>
</evidence>
<keyword evidence="4" id="KW-0863">Zinc-finger</keyword>
<dbReference type="InterPro" id="IPR008266">
    <property type="entry name" value="Tyr_kinase_AS"/>
</dbReference>
<dbReference type="PROSITE" id="PS00109">
    <property type="entry name" value="PROTEIN_KINASE_TYR"/>
    <property type="match status" value="1"/>
</dbReference>
<evidence type="ECO:0000313" key="10">
    <source>
        <dbReference type="Proteomes" id="UP000308652"/>
    </source>
</evidence>
<dbReference type="EMBL" id="ML213591">
    <property type="protein sequence ID" value="TFK43199.1"/>
    <property type="molecule type" value="Genomic_DNA"/>
</dbReference>
<keyword evidence="7" id="KW-0067">ATP-binding</keyword>
<dbReference type="SUPFAM" id="SSF56112">
    <property type="entry name" value="Protein kinase-like (PK-like)"/>
    <property type="match status" value="1"/>
</dbReference>
<dbReference type="GO" id="GO:0004674">
    <property type="term" value="F:protein serine/threonine kinase activity"/>
    <property type="evidence" value="ECO:0007669"/>
    <property type="project" value="TreeGrafter"/>
</dbReference>
<dbReference type="InterPro" id="IPR001245">
    <property type="entry name" value="Ser-Thr/Tyr_kinase_cat_dom"/>
</dbReference>
<dbReference type="SMART" id="SM00249">
    <property type="entry name" value="PHD"/>
    <property type="match status" value="1"/>
</dbReference>
<dbReference type="Gene3D" id="1.10.510.10">
    <property type="entry name" value="Transferase(Phosphotransferase) domain 1"/>
    <property type="match status" value="1"/>
</dbReference>
<evidence type="ECO:0000256" key="1">
    <source>
        <dbReference type="ARBA" id="ARBA00022679"/>
    </source>
</evidence>
<dbReference type="PANTHER" id="PTHR44329:SF288">
    <property type="entry name" value="MITOGEN-ACTIVATED PROTEIN KINASE KINASE KINASE 20"/>
    <property type="match status" value="1"/>
</dbReference>
<keyword evidence="6" id="KW-0862">Zinc</keyword>
<dbReference type="PROSITE" id="PS01359">
    <property type="entry name" value="ZF_PHD_1"/>
    <property type="match status" value="1"/>
</dbReference>
<feature type="domain" description="Protein kinase" evidence="8">
    <location>
        <begin position="509"/>
        <end position="709"/>
    </location>
</feature>
<dbReference type="Pfam" id="PF07714">
    <property type="entry name" value="PK_Tyr_Ser-Thr"/>
    <property type="match status" value="1"/>
</dbReference>
<dbReference type="InterPro" id="IPR001965">
    <property type="entry name" value="Znf_PHD"/>
</dbReference>
<dbReference type="GO" id="GO:0005524">
    <property type="term" value="F:ATP binding"/>
    <property type="evidence" value="ECO:0007669"/>
    <property type="project" value="UniProtKB-KW"/>
</dbReference>
<dbReference type="InterPro" id="IPR051681">
    <property type="entry name" value="Ser/Thr_Kinases-Pseudokinases"/>
</dbReference>
<keyword evidence="5" id="KW-0418">Kinase</keyword>
<gene>
    <name evidence="9" type="ORF">BDQ12DRAFT_168524</name>
</gene>
<dbReference type="InterPro" id="IPR013083">
    <property type="entry name" value="Znf_RING/FYVE/PHD"/>
</dbReference>
<keyword evidence="1" id="KW-0808">Transferase</keyword>
<evidence type="ECO:0000313" key="9">
    <source>
        <dbReference type="EMBL" id="TFK43199.1"/>
    </source>
</evidence>
<evidence type="ECO:0000256" key="7">
    <source>
        <dbReference type="ARBA" id="ARBA00022840"/>
    </source>
</evidence>
<evidence type="ECO:0000259" key="8">
    <source>
        <dbReference type="PROSITE" id="PS50011"/>
    </source>
</evidence>
<reference evidence="9 10" key="1">
    <citation type="journal article" date="2019" name="Nat. Ecol. Evol.">
        <title>Megaphylogeny resolves global patterns of mushroom evolution.</title>
        <authorList>
            <person name="Varga T."/>
            <person name="Krizsan K."/>
            <person name="Foldi C."/>
            <person name="Dima B."/>
            <person name="Sanchez-Garcia M."/>
            <person name="Sanchez-Ramirez S."/>
            <person name="Szollosi G.J."/>
            <person name="Szarkandi J.G."/>
            <person name="Papp V."/>
            <person name="Albert L."/>
            <person name="Andreopoulos W."/>
            <person name="Angelini C."/>
            <person name="Antonin V."/>
            <person name="Barry K.W."/>
            <person name="Bougher N.L."/>
            <person name="Buchanan P."/>
            <person name="Buyck B."/>
            <person name="Bense V."/>
            <person name="Catcheside P."/>
            <person name="Chovatia M."/>
            <person name="Cooper J."/>
            <person name="Damon W."/>
            <person name="Desjardin D."/>
            <person name="Finy P."/>
            <person name="Geml J."/>
            <person name="Haridas S."/>
            <person name="Hughes K."/>
            <person name="Justo A."/>
            <person name="Karasinski D."/>
            <person name="Kautmanova I."/>
            <person name="Kiss B."/>
            <person name="Kocsube S."/>
            <person name="Kotiranta H."/>
            <person name="LaButti K.M."/>
            <person name="Lechner B.E."/>
            <person name="Liimatainen K."/>
            <person name="Lipzen A."/>
            <person name="Lukacs Z."/>
            <person name="Mihaltcheva S."/>
            <person name="Morgado L.N."/>
            <person name="Niskanen T."/>
            <person name="Noordeloos M.E."/>
            <person name="Ohm R.A."/>
            <person name="Ortiz-Santana B."/>
            <person name="Ovrebo C."/>
            <person name="Racz N."/>
            <person name="Riley R."/>
            <person name="Savchenko A."/>
            <person name="Shiryaev A."/>
            <person name="Soop K."/>
            <person name="Spirin V."/>
            <person name="Szebenyi C."/>
            <person name="Tomsovsky M."/>
            <person name="Tulloss R.E."/>
            <person name="Uehling J."/>
            <person name="Grigoriev I.V."/>
            <person name="Vagvolgyi C."/>
            <person name="Papp T."/>
            <person name="Martin F.M."/>
            <person name="Miettinen O."/>
            <person name="Hibbett D.S."/>
            <person name="Nagy L.G."/>
        </authorList>
    </citation>
    <scope>NUCLEOTIDE SEQUENCE [LARGE SCALE GENOMIC DNA]</scope>
    <source>
        <strain evidence="9 10">CBS 166.37</strain>
    </source>
</reference>
<keyword evidence="3" id="KW-0547">Nucleotide-binding</keyword>
<evidence type="ECO:0000256" key="4">
    <source>
        <dbReference type="ARBA" id="ARBA00022771"/>
    </source>
</evidence>